<feature type="transmembrane region" description="Helical" evidence="1">
    <location>
        <begin position="25"/>
        <end position="53"/>
    </location>
</feature>
<sequence>MMNTIFAIRALLLMALRYTIYLPFLAFYCFIVGPVVGGVLLVGGVSFLSFILGPKTAWKEFKKAYGELDQSHIVMRHS</sequence>
<accession>A0A066S1A4</accession>
<reference evidence="2 3" key="1">
    <citation type="submission" date="2014-04" db="EMBL/GenBank/DDBJ databases">
        <title>Draft genome sequence of Photobacterium halotolerans S2753: a solonamide, ngercheumicin and holomycin producer.</title>
        <authorList>
            <person name="Machado H.R."/>
            <person name="Gram L."/>
        </authorList>
    </citation>
    <scope>NUCLEOTIDE SEQUENCE [LARGE SCALE GENOMIC DNA]</scope>
    <source>
        <strain evidence="2 3">S2753</strain>
    </source>
</reference>
<dbReference type="OrthoDB" id="9872120at2"/>
<keyword evidence="1" id="KW-1133">Transmembrane helix</keyword>
<organism evidence="2 3">
    <name type="scientific">Photobacterium galatheae</name>
    <dbReference type="NCBI Taxonomy" id="1654360"/>
    <lineage>
        <taxon>Bacteria</taxon>
        <taxon>Pseudomonadati</taxon>
        <taxon>Pseudomonadota</taxon>
        <taxon>Gammaproteobacteria</taxon>
        <taxon>Vibrionales</taxon>
        <taxon>Vibrionaceae</taxon>
        <taxon>Photobacterium</taxon>
    </lineage>
</organism>
<gene>
    <name evidence="2" type="ORF">EA58_00785</name>
</gene>
<dbReference type="EMBL" id="JMIB01000002">
    <property type="protein sequence ID" value="KDM93433.1"/>
    <property type="molecule type" value="Genomic_DNA"/>
</dbReference>
<evidence type="ECO:0000313" key="3">
    <source>
        <dbReference type="Proteomes" id="UP000027192"/>
    </source>
</evidence>
<comment type="caution">
    <text evidence="2">The sequence shown here is derived from an EMBL/GenBank/DDBJ whole genome shotgun (WGS) entry which is preliminary data.</text>
</comment>
<dbReference type="AlphaFoldDB" id="A0A066S1A4"/>
<evidence type="ECO:0000256" key="1">
    <source>
        <dbReference type="SAM" id="Phobius"/>
    </source>
</evidence>
<keyword evidence="1" id="KW-0812">Transmembrane</keyword>
<evidence type="ECO:0000313" key="2">
    <source>
        <dbReference type="EMBL" id="KDM93433.1"/>
    </source>
</evidence>
<proteinExistence type="predicted"/>
<dbReference type="Proteomes" id="UP000027192">
    <property type="component" value="Unassembled WGS sequence"/>
</dbReference>
<name>A0A066S1A4_9GAMM</name>
<dbReference type="STRING" id="1654360.EA58_00785"/>
<keyword evidence="1" id="KW-0472">Membrane</keyword>
<dbReference type="RefSeq" id="WP_051641813.1">
    <property type="nucleotide sequence ID" value="NZ_JAGSGC010000001.1"/>
</dbReference>
<keyword evidence="3" id="KW-1185">Reference proteome</keyword>
<protein>
    <submittedName>
        <fullName evidence="2">Uncharacterized protein</fullName>
    </submittedName>
</protein>